<dbReference type="InterPro" id="IPR015422">
    <property type="entry name" value="PyrdxlP-dep_Trfase_small"/>
</dbReference>
<dbReference type="Pfam" id="PF00155">
    <property type="entry name" value="Aminotran_1_2"/>
    <property type="match status" value="2"/>
</dbReference>
<protein>
    <submittedName>
        <fullName evidence="5">Tyrosine aminotransferase</fullName>
    </submittedName>
</protein>
<sequence>MSDQKRKTTQQNGTTAMTINGLHRHTRNGSCSATAATTTKEHDQQQSPSIETGWRVMASEGSMNTTNPIREIIETMNLAENPNKKVIPLSIGDPTIFGNLKPCPEILDAIQKANQCGKFYGYQTAAGLESAREAVAGYHFRCTGNKVKPQDVILSSGCSHAIDLCICVLARHGQNILIPRPGFPLYKTLTSVYGVQYKQYNLLADKNWSVDLKHLESLIDENTTAIIVNNPSNPCGSVYSREHLLEILELAERHRLPIIADEIYDKFVFAPEPNTSRPEARMGSGSLAQLSAKTMSQRENIENRQPGNRRAQVKGAVGQPEEKMRPSKIPSMRGLRATADLVRQVNGDKKEATYISDNDEEEDKEEKGIEEEELEEVEVEIEEGLVAAIEQQFQYVPFISMAELSETVPILTCGGISKTCLIPGLRLGWIIINDKKNIFDPTIRQGLSRLTQRLMGPNSLIQGALQDILNNVPEHFYRQTMDFIFKNAKICYERLKLIRGLRPYMPQGSMYLMVKFDPKVFPTIQGDLDFTSKLMNEQSVLVLPGSCFDFPNFFRICLTVPSNVMEEALNRIEEFCQKQAIEKPSHHQVISRNLALSSFVTSSQAFDHRASIQTS</sequence>
<dbReference type="PANTHER" id="PTHR45744">
    <property type="entry name" value="TYROSINE AMINOTRANSFERASE"/>
    <property type="match status" value="1"/>
</dbReference>
<dbReference type="GO" id="GO:0006572">
    <property type="term" value="P:L-tyrosine catabolic process"/>
    <property type="evidence" value="ECO:0007669"/>
    <property type="project" value="TreeGrafter"/>
</dbReference>
<dbReference type="GO" id="GO:0004838">
    <property type="term" value="F:L-tyrosine-2-oxoglutarate transaminase activity"/>
    <property type="evidence" value="ECO:0007669"/>
    <property type="project" value="TreeGrafter"/>
</dbReference>
<dbReference type="GO" id="GO:0006559">
    <property type="term" value="P:L-phenylalanine catabolic process"/>
    <property type="evidence" value="ECO:0007669"/>
    <property type="project" value="TreeGrafter"/>
</dbReference>
<gene>
    <name evidence="5" type="primary">TAT</name>
    <name evidence="5" type="ORF">g.12377</name>
</gene>
<evidence type="ECO:0000259" key="4">
    <source>
        <dbReference type="Pfam" id="PF00155"/>
    </source>
</evidence>
<dbReference type="PANTHER" id="PTHR45744:SF2">
    <property type="entry name" value="TYROSINE AMINOTRANSFERASE"/>
    <property type="match status" value="1"/>
</dbReference>
<reference evidence="5" key="1">
    <citation type="submission" date="2018-10" db="EMBL/GenBank/DDBJ databases">
        <title>Transcriptome assembly of Aceria tosichella (Wheat curl mite) Type 2.</title>
        <authorList>
            <person name="Scully E.D."/>
            <person name="Geib S.M."/>
            <person name="Palmer N.A."/>
            <person name="Gupta A.K."/>
            <person name="Sarath G."/>
            <person name="Tatineni S."/>
        </authorList>
    </citation>
    <scope>NUCLEOTIDE SEQUENCE</scope>
    <source>
        <strain evidence="5">LincolnNE</strain>
    </source>
</reference>
<feature type="compositionally biased region" description="Polar residues" evidence="3">
    <location>
        <begin position="7"/>
        <end position="18"/>
    </location>
</feature>
<feature type="region of interest" description="Disordered" evidence="3">
    <location>
        <begin position="1"/>
        <end position="49"/>
    </location>
</feature>
<dbReference type="PROSITE" id="PS00105">
    <property type="entry name" value="AA_TRANSFER_CLASS_1"/>
    <property type="match status" value="1"/>
</dbReference>
<evidence type="ECO:0000256" key="1">
    <source>
        <dbReference type="ARBA" id="ARBA00007441"/>
    </source>
</evidence>
<feature type="region of interest" description="Disordered" evidence="3">
    <location>
        <begin position="299"/>
        <end position="327"/>
    </location>
</feature>
<dbReference type="InterPro" id="IPR015424">
    <property type="entry name" value="PyrdxlP-dep_Trfase"/>
</dbReference>
<dbReference type="CDD" id="cd00609">
    <property type="entry name" value="AAT_like"/>
    <property type="match status" value="1"/>
</dbReference>
<proteinExistence type="inferred from homology"/>
<dbReference type="Gene3D" id="3.40.640.10">
    <property type="entry name" value="Type I PLP-dependent aspartate aminotransferase-like (Major domain)"/>
    <property type="match status" value="2"/>
</dbReference>
<organism evidence="5">
    <name type="scientific">Aceria tosichella</name>
    <name type="common">wheat curl mite</name>
    <dbReference type="NCBI Taxonomy" id="561515"/>
    <lineage>
        <taxon>Eukaryota</taxon>
        <taxon>Metazoa</taxon>
        <taxon>Ecdysozoa</taxon>
        <taxon>Arthropoda</taxon>
        <taxon>Chelicerata</taxon>
        <taxon>Arachnida</taxon>
        <taxon>Acari</taxon>
        <taxon>Acariformes</taxon>
        <taxon>Trombidiformes</taxon>
        <taxon>Prostigmata</taxon>
        <taxon>Eupodina</taxon>
        <taxon>Eriophyoidea</taxon>
        <taxon>Eriophyidae</taxon>
        <taxon>Eriophyinae</taxon>
        <taxon>Aceriini</taxon>
        <taxon>Aceria</taxon>
    </lineage>
</organism>
<dbReference type="InterPro" id="IPR004839">
    <property type="entry name" value="Aminotransferase_I/II_large"/>
</dbReference>
<evidence type="ECO:0000313" key="5">
    <source>
        <dbReference type="EMBL" id="MDE50281.1"/>
    </source>
</evidence>
<feature type="compositionally biased region" description="Polar residues" evidence="3">
    <location>
        <begin position="28"/>
        <end position="38"/>
    </location>
</feature>
<dbReference type="AlphaFoldDB" id="A0A6G1SJ96"/>
<name>A0A6G1SJ96_9ACAR</name>
<dbReference type="InterPro" id="IPR004838">
    <property type="entry name" value="NHTrfase_class1_PyrdxlP-BS"/>
</dbReference>
<dbReference type="InterPro" id="IPR015421">
    <property type="entry name" value="PyrdxlP-dep_Trfase_major"/>
</dbReference>
<dbReference type="Gene3D" id="3.90.1150.10">
    <property type="entry name" value="Aspartate Aminotransferase, domain 1"/>
    <property type="match status" value="1"/>
</dbReference>
<feature type="domain" description="Aminotransferase class I/classII large" evidence="4">
    <location>
        <begin position="401"/>
        <end position="572"/>
    </location>
</feature>
<feature type="domain" description="Aminotransferase class I/classII large" evidence="4">
    <location>
        <begin position="84"/>
        <end position="273"/>
    </location>
</feature>
<comment type="similarity">
    <text evidence="1">Belongs to the class-I pyridoxal-phosphate-dependent aminotransferase family.</text>
</comment>
<evidence type="ECO:0000256" key="3">
    <source>
        <dbReference type="SAM" id="MobiDB-lite"/>
    </source>
</evidence>
<dbReference type="EMBL" id="GGYP01005510">
    <property type="protein sequence ID" value="MDE50281.1"/>
    <property type="molecule type" value="Transcribed_RNA"/>
</dbReference>
<dbReference type="GO" id="GO:0030170">
    <property type="term" value="F:pyridoxal phosphate binding"/>
    <property type="evidence" value="ECO:0007669"/>
    <property type="project" value="InterPro"/>
</dbReference>
<accession>A0A6G1SJ96</accession>
<keyword evidence="2" id="KW-0663">Pyridoxal phosphate</keyword>
<evidence type="ECO:0000256" key="2">
    <source>
        <dbReference type="ARBA" id="ARBA00022898"/>
    </source>
</evidence>
<dbReference type="SUPFAM" id="SSF53383">
    <property type="entry name" value="PLP-dependent transferases"/>
    <property type="match status" value="2"/>
</dbReference>
<keyword evidence="5" id="KW-0032">Aminotransferase</keyword>
<keyword evidence="5" id="KW-0808">Transferase</keyword>